<dbReference type="SUPFAM" id="SSF51905">
    <property type="entry name" value="FAD/NAD(P)-binding domain"/>
    <property type="match status" value="1"/>
</dbReference>
<keyword evidence="3 6" id="KW-0274">FAD</keyword>
<dbReference type="PRINTS" id="PR00368">
    <property type="entry name" value="FADPNR"/>
</dbReference>
<proteinExistence type="inferred from homology"/>
<dbReference type="HAMAP" id="MF_01685">
    <property type="entry name" value="FENR2"/>
    <property type="match status" value="1"/>
</dbReference>
<accession>A0A7Z2VFH8</accession>
<feature type="region of interest" description="Disordered" evidence="7">
    <location>
        <begin position="323"/>
        <end position="346"/>
    </location>
</feature>
<evidence type="ECO:0000256" key="1">
    <source>
        <dbReference type="ARBA" id="ARBA00011738"/>
    </source>
</evidence>
<evidence type="ECO:0000313" key="10">
    <source>
        <dbReference type="Proteomes" id="UP000502248"/>
    </source>
</evidence>
<name>A0A7Z2VFH8_9BACL</name>
<feature type="binding site" evidence="6">
    <location>
        <position position="291"/>
    </location>
    <ligand>
        <name>FAD</name>
        <dbReference type="ChEBI" id="CHEBI:57692"/>
    </ligand>
</feature>
<comment type="subunit">
    <text evidence="1 6">Homodimer.</text>
</comment>
<sequence length="346" mass="37570">MNGESELYDLTIIGGGPAGLYAAFYGGMRDMKTKLIEAREELGGRTVMYPNKIVWDIGGVPPTRCGQITSRMIEQAMTFEPTIVLGQQIAGLERLIDGTMVVTSDRGERHHTRSLILAVGHGALKQAKLAIEGAERFEAANLHYSVTDLEVYRGKRILISGGGDSAVDWANELERVAASVALVHRRNRFTGHELNVKRMKESSVEVRTPYAIKELHGDGDRIEEVSIARLDSEGQPSEPPERLAVDAVIVNHGLRGDFGRIVDWGLEMGDWNIRADAKLATNIPGVFVAGDTADHPGKLHLIAGAFADAALAVNGAKRYLDPEAPRAASVSSHNAKFDEKNSALSR</sequence>
<dbReference type="InterPro" id="IPR023753">
    <property type="entry name" value="FAD/NAD-binding_dom"/>
</dbReference>
<protein>
    <recommendedName>
        <fullName evidence="6">Ferredoxin--NADP reductase</fullName>
        <shortName evidence="6">FNR</shortName>
        <shortName evidence="6">Fd-NADP(+) reductase</shortName>
        <ecNumber evidence="6">1.18.1.2</ecNumber>
    </recommendedName>
</protein>
<evidence type="ECO:0000313" key="9">
    <source>
        <dbReference type="EMBL" id="QJD82119.1"/>
    </source>
</evidence>
<comment type="cofactor">
    <cofactor evidence="6">
        <name>FAD</name>
        <dbReference type="ChEBI" id="CHEBI:57692"/>
    </cofactor>
    <text evidence="6">Binds 1 FAD per subunit.</text>
</comment>
<dbReference type="PRINTS" id="PR00469">
    <property type="entry name" value="PNDRDTASEII"/>
</dbReference>
<dbReference type="Pfam" id="PF07992">
    <property type="entry name" value="Pyr_redox_2"/>
    <property type="match status" value="1"/>
</dbReference>
<comment type="similarity">
    <text evidence="6">Belongs to the ferredoxin--NADP reductase type 2 family.</text>
</comment>
<dbReference type="InterPro" id="IPR050097">
    <property type="entry name" value="Ferredoxin-NADP_redctase_2"/>
</dbReference>
<dbReference type="RefSeq" id="WP_169278422.1">
    <property type="nucleotide sequence ID" value="NZ_CP051680.1"/>
</dbReference>
<feature type="binding site" evidence="6">
    <location>
        <position position="49"/>
    </location>
    <ligand>
        <name>FAD</name>
        <dbReference type="ChEBI" id="CHEBI:57692"/>
    </ligand>
</feature>
<dbReference type="EC" id="1.18.1.2" evidence="6"/>
<feature type="domain" description="FAD/NAD(P)-binding" evidence="8">
    <location>
        <begin position="8"/>
        <end position="301"/>
    </location>
</feature>
<keyword evidence="4 6" id="KW-0521">NADP</keyword>
<keyword evidence="5 6" id="KW-0560">Oxidoreductase</keyword>
<dbReference type="KEGG" id="cheb:HH215_02280"/>
<dbReference type="Gene3D" id="3.50.50.60">
    <property type="entry name" value="FAD/NAD(P)-binding domain"/>
    <property type="match status" value="2"/>
</dbReference>
<reference evidence="9 10" key="1">
    <citation type="submission" date="2020-04" db="EMBL/GenBank/DDBJ databases">
        <title>Genome sequencing of novel species.</title>
        <authorList>
            <person name="Heo J."/>
            <person name="Kim S.-J."/>
            <person name="Kim J.-S."/>
            <person name="Hong S.-B."/>
            <person name="Kwon S.-W."/>
        </authorList>
    </citation>
    <scope>NUCLEOTIDE SEQUENCE [LARGE SCALE GENOMIC DNA]</scope>
    <source>
        <strain evidence="9 10">MFER-1</strain>
    </source>
</reference>
<dbReference type="PANTHER" id="PTHR48105">
    <property type="entry name" value="THIOREDOXIN REDUCTASE 1-RELATED-RELATED"/>
    <property type="match status" value="1"/>
</dbReference>
<dbReference type="GO" id="GO:0050660">
    <property type="term" value="F:flavin adenine dinucleotide binding"/>
    <property type="evidence" value="ECO:0007669"/>
    <property type="project" value="UniProtKB-UniRule"/>
</dbReference>
<evidence type="ECO:0000256" key="6">
    <source>
        <dbReference type="HAMAP-Rule" id="MF_01685"/>
    </source>
</evidence>
<feature type="binding site" evidence="6">
    <location>
        <position position="37"/>
    </location>
    <ligand>
        <name>FAD</name>
        <dbReference type="ChEBI" id="CHEBI:57692"/>
    </ligand>
</feature>
<gene>
    <name evidence="9" type="ORF">HH215_02280</name>
</gene>
<evidence type="ECO:0000256" key="7">
    <source>
        <dbReference type="SAM" id="MobiDB-lite"/>
    </source>
</evidence>
<feature type="binding site" evidence="6">
    <location>
        <position position="332"/>
    </location>
    <ligand>
        <name>FAD</name>
        <dbReference type="ChEBI" id="CHEBI:57692"/>
    </ligand>
</feature>
<evidence type="ECO:0000259" key="8">
    <source>
        <dbReference type="Pfam" id="PF07992"/>
    </source>
</evidence>
<dbReference type="InterPro" id="IPR036188">
    <property type="entry name" value="FAD/NAD-bd_sf"/>
</dbReference>
<comment type="caution">
    <text evidence="6">Lacks conserved residue(s) required for the propagation of feature annotation.</text>
</comment>
<evidence type="ECO:0000256" key="4">
    <source>
        <dbReference type="ARBA" id="ARBA00022857"/>
    </source>
</evidence>
<dbReference type="InterPro" id="IPR022890">
    <property type="entry name" value="Fd--NADP_Rdtase_type_2"/>
</dbReference>
<keyword evidence="10" id="KW-1185">Reference proteome</keyword>
<keyword evidence="2 6" id="KW-0285">Flavoprotein</keyword>
<comment type="catalytic activity">
    <reaction evidence="6">
        <text>2 reduced [2Fe-2S]-[ferredoxin] + NADP(+) + H(+) = 2 oxidized [2Fe-2S]-[ferredoxin] + NADPH</text>
        <dbReference type="Rhea" id="RHEA:20125"/>
        <dbReference type="Rhea" id="RHEA-COMP:10000"/>
        <dbReference type="Rhea" id="RHEA-COMP:10001"/>
        <dbReference type="ChEBI" id="CHEBI:15378"/>
        <dbReference type="ChEBI" id="CHEBI:33737"/>
        <dbReference type="ChEBI" id="CHEBI:33738"/>
        <dbReference type="ChEBI" id="CHEBI:57783"/>
        <dbReference type="ChEBI" id="CHEBI:58349"/>
        <dbReference type="EC" id="1.18.1.2"/>
    </reaction>
</comment>
<dbReference type="Proteomes" id="UP000502248">
    <property type="component" value="Chromosome"/>
</dbReference>
<evidence type="ECO:0000256" key="5">
    <source>
        <dbReference type="ARBA" id="ARBA00023002"/>
    </source>
</evidence>
<organism evidence="9 10">
    <name type="scientific">Cohnella herbarum</name>
    <dbReference type="NCBI Taxonomy" id="2728023"/>
    <lineage>
        <taxon>Bacteria</taxon>
        <taxon>Bacillati</taxon>
        <taxon>Bacillota</taxon>
        <taxon>Bacilli</taxon>
        <taxon>Bacillales</taxon>
        <taxon>Paenibacillaceae</taxon>
        <taxon>Cohnella</taxon>
    </lineage>
</organism>
<dbReference type="GO" id="GO:0004324">
    <property type="term" value="F:ferredoxin-NADP+ reductase activity"/>
    <property type="evidence" value="ECO:0007669"/>
    <property type="project" value="UniProtKB-UniRule"/>
</dbReference>
<feature type="binding site" evidence="6">
    <location>
        <position position="89"/>
    </location>
    <ligand>
        <name>FAD</name>
        <dbReference type="ChEBI" id="CHEBI:57692"/>
    </ligand>
</feature>
<dbReference type="EMBL" id="CP051680">
    <property type="protein sequence ID" value="QJD82119.1"/>
    <property type="molecule type" value="Genomic_DNA"/>
</dbReference>
<dbReference type="GO" id="GO:0050661">
    <property type="term" value="F:NADP binding"/>
    <property type="evidence" value="ECO:0007669"/>
    <property type="project" value="UniProtKB-UniRule"/>
</dbReference>
<feature type="compositionally biased region" description="Basic and acidic residues" evidence="7">
    <location>
        <begin position="335"/>
        <end position="346"/>
    </location>
</feature>
<evidence type="ECO:0000256" key="2">
    <source>
        <dbReference type="ARBA" id="ARBA00022630"/>
    </source>
</evidence>
<dbReference type="AlphaFoldDB" id="A0A7Z2VFH8"/>
<feature type="binding site" evidence="6">
    <location>
        <position position="124"/>
    </location>
    <ligand>
        <name>FAD</name>
        <dbReference type="ChEBI" id="CHEBI:57692"/>
    </ligand>
</feature>
<evidence type="ECO:0000256" key="3">
    <source>
        <dbReference type="ARBA" id="ARBA00022827"/>
    </source>
</evidence>